<sequence length="147" mass="16046">MLVFLILLSLTSSEPLSSLDLQTTPNSLSNPYLSQAVGSNCGASNIYQIYGVDVNPWPPTPGMTALLTMVGLFVQGTFVQEIVLGTCYNGMVWNYDPVDINKSYPTGAEVQFEMIVTFPNEAGSYISNIQITAGVHICCWQFSYNIS</sequence>
<organism evidence="1 2">
    <name type="scientific">Stentor coeruleus</name>
    <dbReference type="NCBI Taxonomy" id="5963"/>
    <lineage>
        <taxon>Eukaryota</taxon>
        <taxon>Sar</taxon>
        <taxon>Alveolata</taxon>
        <taxon>Ciliophora</taxon>
        <taxon>Postciliodesmatophora</taxon>
        <taxon>Heterotrichea</taxon>
        <taxon>Heterotrichida</taxon>
        <taxon>Stentoridae</taxon>
        <taxon>Stentor</taxon>
    </lineage>
</organism>
<evidence type="ECO:0000313" key="2">
    <source>
        <dbReference type="Proteomes" id="UP000187209"/>
    </source>
</evidence>
<proteinExistence type="predicted"/>
<name>A0A1R2CL41_9CILI</name>
<dbReference type="Proteomes" id="UP000187209">
    <property type="component" value="Unassembled WGS sequence"/>
</dbReference>
<dbReference type="AlphaFoldDB" id="A0A1R2CL41"/>
<comment type="caution">
    <text evidence="1">The sequence shown here is derived from an EMBL/GenBank/DDBJ whole genome shotgun (WGS) entry which is preliminary data.</text>
</comment>
<keyword evidence="2" id="KW-1185">Reference proteome</keyword>
<reference evidence="1 2" key="1">
    <citation type="submission" date="2016-11" db="EMBL/GenBank/DDBJ databases">
        <title>The macronuclear genome of Stentor coeruleus: a giant cell with tiny introns.</title>
        <authorList>
            <person name="Slabodnick M."/>
            <person name="Ruby J.G."/>
            <person name="Reiff S.B."/>
            <person name="Swart E.C."/>
            <person name="Gosai S."/>
            <person name="Prabakaran S."/>
            <person name="Witkowska E."/>
            <person name="Larue G.E."/>
            <person name="Fisher S."/>
            <person name="Freeman R.M."/>
            <person name="Gunawardena J."/>
            <person name="Chu W."/>
            <person name="Stover N.A."/>
            <person name="Gregory B.D."/>
            <person name="Nowacki M."/>
            <person name="Derisi J."/>
            <person name="Roy S.W."/>
            <person name="Marshall W.F."/>
            <person name="Sood P."/>
        </authorList>
    </citation>
    <scope>NUCLEOTIDE SEQUENCE [LARGE SCALE GENOMIC DNA]</scope>
    <source>
        <strain evidence="1">WM001</strain>
    </source>
</reference>
<evidence type="ECO:0000313" key="1">
    <source>
        <dbReference type="EMBL" id="OMJ89701.1"/>
    </source>
</evidence>
<accession>A0A1R2CL41</accession>
<protein>
    <recommendedName>
        <fullName evidence="3">Reelin domain-containing protein</fullName>
    </recommendedName>
</protein>
<evidence type="ECO:0008006" key="3">
    <source>
        <dbReference type="Google" id="ProtNLM"/>
    </source>
</evidence>
<dbReference type="EMBL" id="MPUH01000119">
    <property type="protein sequence ID" value="OMJ89701.1"/>
    <property type="molecule type" value="Genomic_DNA"/>
</dbReference>
<gene>
    <name evidence="1" type="ORF">SteCoe_8065</name>
</gene>